<dbReference type="InterPro" id="IPR001173">
    <property type="entry name" value="Glyco_trans_2-like"/>
</dbReference>
<dbReference type="PANTHER" id="PTHR43398">
    <property type="entry name" value="DOLICHOL-PHOSPHATE MANNOSYLTRANSFERASE SUBUNIT 1"/>
    <property type="match status" value="1"/>
</dbReference>
<gene>
    <name evidence="5" type="ORF">UFOPK1981_00027</name>
</gene>
<keyword evidence="3" id="KW-0808">Transferase</keyword>
<keyword evidence="2" id="KW-0328">Glycosyltransferase</keyword>
<comment type="similarity">
    <text evidence="1">Belongs to the glycosyltransferase 2 family.</text>
</comment>
<evidence type="ECO:0000256" key="2">
    <source>
        <dbReference type="ARBA" id="ARBA00022676"/>
    </source>
</evidence>
<evidence type="ECO:0000256" key="1">
    <source>
        <dbReference type="ARBA" id="ARBA00006739"/>
    </source>
</evidence>
<dbReference type="FunFam" id="3.90.550.10:FF:000122">
    <property type="entry name" value="Dolichol-phosphate mannosyltransferase subunit 1"/>
    <property type="match status" value="1"/>
</dbReference>
<dbReference type="GO" id="GO:0009247">
    <property type="term" value="P:glycolipid biosynthetic process"/>
    <property type="evidence" value="ECO:0007669"/>
    <property type="project" value="TreeGrafter"/>
</dbReference>
<evidence type="ECO:0000313" key="5">
    <source>
        <dbReference type="EMBL" id="CAB4620671.1"/>
    </source>
</evidence>
<dbReference type="GO" id="GO:0016020">
    <property type="term" value="C:membrane"/>
    <property type="evidence" value="ECO:0007669"/>
    <property type="project" value="GOC"/>
</dbReference>
<dbReference type="Gene3D" id="3.90.550.10">
    <property type="entry name" value="Spore Coat Polysaccharide Biosynthesis Protein SpsA, Chain A"/>
    <property type="match status" value="1"/>
</dbReference>
<dbReference type="EMBL" id="CAEZVI010000001">
    <property type="protein sequence ID" value="CAB4620671.1"/>
    <property type="molecule type" value="Genomic_DNA"/>
</dbReference>
<accession>A0A6J6I2N3</accession>
<dbReference type="Pfam" id="PF00535">
    <property type="entry name" value="Glycos_transf_2"/>
    <property type="match status" value="1"/>
</dbReference>
<dbReference type="AlphaFoldDB" id="A0A6J6I2N3"/>
<dbReference type="PANTHER" id="PTHR43398:SF1">
    <property type="entry name" value="DOLICHOL-PHOSPHATE MANNOSYLTRANSFERASE SUBUNIT 1"/>
    <property type="match status" value="1"/>
</dbReference>
<feature type="domain" description="Glycosyltransferase 2-like" evidence="4">
    <location>
        <begin position="6"/>
        <end position="164"/>
    </location>
</feature>
<dbReference type="GO" id="GO:0004582">
    <property type="term" value="F:dolichyl-phosphate beta-D-mannosyltransferase activity"/>
    <property type="evidence" value="ECO:0007669"/>
    <property type="project" value="InterPro"/>
</dbReference>
<dbReference type="SUPFAM" id="SSF53448">
    <property type="entry name" value="Nucleotide-diphospho-sugar transferases"/>
    <property type="match status" value="1"/>
</dbReference>
<protein>
    <submittedName>
        <fullName evidence="5">Unannotated protein</fullName>
    </submittedName>
</protein>
<proteinExistence type="inferred from homology"/>
<name>A0A6J6I2N3_9ZZZZ</name>
<evidence type="ECO:0000256" key="3">
    <source>
        <dbReference type="ARBA" id="ARBA00022679"/>
    </source>
</evidence>
<organism evidence="5">
    <name type="scientific">freshwater metagenome</name>
    <dbReference type="NCBI Taxonomy" id="449393"/>
    <lineage>
        <taxon>unclassified sequences</taxon>
        <taxon>metagenomes</taxon>
        <taxon>ecological metagenomes</taxon>
    </lineage>
</organism>
<dbReference type="InterPro" id="IPR029044">
    <property type="entry name" value="Nucleotide-diphossugar_trans"/>
</dbReference>
<dbReference type="InterPro" id="IPR039528">
    <property type="entry name" value="DPM1-like"/>
</dbReference>
<reference evidence="5" key="1">
    <citation type="submission" date="2020-05" db="EMBL/GenBank/DDBJ databases">
        <authorList>
            <person name="Chiriac C."/>
            <person name="Salcher M."/>
            <person name="Ghai R."/>
            <person name="Kavagutti S V."/>
        </authorList>
    </citation>
    <scope>NUCLEOTIDE SEQUENCE</scope>
</reference>
<evidence type="ECO:0000259" key="4">
    <source>
        <dbReference type="Pfam" id="PF00535"/>
    </source>
</evidence>
<sequence length="242" mass="27029">MYKNAVLVPTYNEATTIARIVKELSFLKIDVFVIDDASPDGTADVVRNLGLSHVHVINHGKKAGIGPAYVFALQDAIKRGYGKIATMDADGSHLVDDLALMLDQEPEIDVVMGTRWMPGGLVTNWSKSRKLLSRFGTWYARKCLGLPYRDLTGGLRVYGKNALESINLDYISSNGYCFQIEMIKSLHAHGAIIKEVPIHFIERQGGVSKMSKSIVFEAFYRVSLWGVQRVLRINADKLHYVK</sequence>